<gene>
    <name evidence="1" type="ORF">LG45_14435</name>
</gene>
<evidence type="ECO:0000313" key="1">
    <source>
        <dbReference type="EMBL" id="KGD67402.1"/>
    </source>
</evidence>
<comment type="caution">
    <text evidence="1">The sequence shown here is derived from an EMBL/GenBank/DDBJ whole genome shotgun (WGS) entry which is preliminary data.</text>
</comment>
<accession>A0A095SS21</accession>
<keyword evidence="2" id="KW-1185">Reference proteome</keyword>
<dbReference type="AlphaFoldDB" id="A0A095SS21"/>
<dbReference type="EMBL" id="JRHH01000005">
    <property type="protein sequence ID" value="KGD67402.1"/>
    <property type="molecule type" value="Genomic_DNA"/>
</dbReference>
<proteinExistence type="predicted"/>
<organism evidence="1 2">
    <name type="scientific">Flavobacterium aquatile LMG 4008 = ATCC 11947</name>
    <dbReference type="NCBI Taxonomy" id="1453498"/>
    <lineage>
        <taxon>Bacteria</taxon>
        <taxon>Pseudomonadati</taxon>
        <taxon>Bacteroidota</taxon>
        <taxon>Flavobacteriia</taxon>
        <taxon>Flavobacteriales</taxon>
        <taxon>Flavobacteriaceae</taxon>
        <taxon>Flavobacterium</taxon>
    </lineage>
</organism>
<reference evidence="1 2" key="1">
    <citation type="submission" date="2014-09" db="EMBL/GenBank/DDBJ databases">
        <title>Whole Genome Shotgun of Flavobacterium aquatile LMG 4008.</title>
        <authorList>
            <person name="Gale A.N."/>
            <person name="Pipes S.E."/>
            <person name="Newman J.D."/>
        </authorList>
    </citation>
    <scope>NUCLEOTIDE SEQUENCE [LARGE SCALE GENOMIC DNA]</scope>
    <source>
        <strain evidence="1 2">LMG 4008</strain>
    </source>
</reference>
<protein>
    <submittedName>
        <fullName evidence="1">Uncharacterized protein</fullName>
    </submittedName>
</protein>
<sequence length="180" mass="21699">MKSYNKLNFHKHTFCIFKEVAFESISDLKLNYKSKSGSSYYFVENGVYRLSNHWSRVANCRWRLEINSNNQIPNSNRTKLGFAEWKDFYPDNDFEKLYFIEINSDNEVNYFHKNGSNYSNQILRTTSETTKVIKQIRILLEETAWAKYLKEENIEVLRKQIIEQLINSNQSFQEIRRNYF</sequence>
<dbReference type="eggNOG" id="ENOG5032SNW">
    <property type="taxonomic scope" value="Bacteria"/>
</dbReference>
<dbReference type="Proteomes" id="UP000029554">
    <property type="component" value="Unassembled WGS sequence"/>
</dbReference>
<dbReference type="RefSeq" id="WP_035128195.1">
    <property type="nucleotide sequence ID" value="NZ_JRHH01000005.1"/>
</dbReference>
<evidence type="ECO:0000313" key="2">
    <source>
        <dbReference type="Proteomes" id="UP000029554"/>
    </source>
</evidence>
<name>A0A095SS21_9FLAO</name>